<evidence type="ECO:0000313" key="6">
    <source>
        <dbReference type="Proteomes" id="UP001250214"/>
    </source>
</evidence>
<name>A0ABU2H325_9ACTN</name>
<keyword evidence="6" id="KW-1185">Reference proteome</keyword>
<dbReference type="Pfam" id="PF03787">
    <property type="entry name" value="RAMPs"/>
    <property type="match status" value="1"/>
</dbReference>
<feature type="domain" description="CRISPR type III-associated protein" evidence="4">
    <location>
        <begin position="8"/>
        <end position="312"/>
    </location>
</feature>
<evidence type="ECO:0000259" key="4">
    <source>
        <dbReference type="Pfam" id="PF03787"/>
    </source>
</evidence>
<proteinExistence type="predicted"/>
<dbReference type="RefSeq" id="WP_310911166.1">
    <property type="nucleotide sequence ID" value="NZ_JAVLVT010000001.1"/>
</dbReference>
<sequence length="322" mass="34791">MQTFLLYLYTESPLHAGAADADRGIDLPIQREAATNYPVVWGQSLKGALRRSINEALRRQEHDLLNKDDVTWLFGPPPRSGGDDVDQDPAAGNLLVGDAQLVAMPVPTLQHTFAWATSGLALGRLARKYQGLKGSPQIPEVPTPPPGSGYTSTSRWNSAKAEGKGHVLGPCVVPLEEHQAVGSWSQRIGADALPTPHEGQTTDPFSYFRSQLNQDLLVVGDTAMSQLVRECTEHTVRVQLNDETKTVEHGPFTAEYLPTDSVLAATLTLRSNASGADDDGTVTALYAEQLRTALDGTSWQLGGDETIGKGQLWSRLIGDKDE</sequence>
<dbReference type="InterPro" id="IPR013410">
    <property type="entry name" value="CRISPR-assoc_RAMP_Cmr4"/>
</dbReference>
<dbReference type="PANTHER" id="PTHR36700">
    <property type="entry name" value="CRISPR SYSTEM CMR SUBUNIT CMR4"/>
    <property type="match status" value="1"/>
</dbReference>
<dbReference type="Proteomes" id="UP001250214">
    <property type="component" value="Unassembled WGS sequence"/>
</dbReference>
<evidence type="ECO:0000256" key="3">
    <source>
        <dbReference type="SAM" id="MobiDB-lite"/>
    </source>
</evidence>
<protein>
    <submittedName>
        <fullName evidence="5">Type III-B CRISPR module RAMP protein Cmr4</fullName>
    </submittedName>
</protein>
<evidence type="ECO:0000256" key="1">
    <source>
        <dbReference type="ARBA" id="ARBA00023118"/>
    </source>
</evidence>
<dbReference type="NCBIfam" id="TIGR02580">
    <property type="entry name" value="cas_RAMP_Cmr4"/>
    <property type="match status" value="1"/>
</dbReference>
<accession>A0ABU2H325</accession>
<feature type="region of interest" description="Disordered" evidence="3">
    <location>
        <begin position="133"/>
        <end position="158"/>
    </location>
</feature>
<organism evidence="5 6">
    <name type="scientific">Lipingzhangella rawalii</name>
    <dbReference type="NCBI Taxonomy" id="2055835"/>
    <lineage>
        <taxon>Bacteria</taxon>
        <taxon>Bacillati</taxon>
        <taxon>Actinomycetota</taxon>
        <taxon>Actinomycetes</taxon>
        <taxon>Streptosporangiales</taxon>
        <taxon>Nocardiopsidaceae</taxon>
        <taxon>Lipingzhangella</taxon>
    </lineage>
</organism>
<evidence type="ECO:0000256" key="2">
    <source>
        <dbReference type="ARBA" id="ARBA00093789"/>
    </source>
</evidence>
<evidence type="ECO:0000313" key="5">
    <source>
        <dbReference type="EMBL" id="MDS1269710.1"/>
    </source>
</evidence>
<comment type="subunit">
    <text evidence="2">Part of the Csm effector complex that includes Cas10, Csm2, Csm3, Csm4 and Csm5.</text>
</comment>
<dbReference type="PANTHER" id="PTHR36700:SF1">
    <property type="entry name" value="CRISPR SYSTEM CMR SUBUNIT CMR4"/>
    <property type="match status" value="1"/>
</dbReference>
<reference evidence="6" key="1">
    <citation type="submission" date="2023-07" db="EMBL/GenBank/DDBJ databases">
        <title>Novel species in the genus Lipingzhangella isolated from Sambhar Salt Lake.</title>
        <authorList>
            <person name="Jiya N."/>
            <person name="Kajale S."/>
            <person name="Sharma A."/>
        </authorList>
    </citation>
    <scope>NUCLEOTIDE SEQUENCE [LARGE SCALE GENOMIC DNA]</scope>
    <source>
        <strain evidence="6">LS1_29</strain>
    </source>
</reference>
<comment type="caution">
    <text evidence="5">The sequence shown here is derived from an EMBL/GenBank/DDBJ whole genome shotgun (WGS) entry which is preliminary data.</text>
</comment>
<dbReference type="EMBL" id="JAVLVT010000001">
    <property type="protein sequence ID" value="MDS1269710.1"/>
    <property type="molecule type" value="Genomic_DNA"/>
</dbReference>
<keyword evidence="1" id="KW-0051">Antiviral defense</keyword>
<dbReference type="InterPro" id="IPR005537">
    <property type="entry name" value="RAMP_III_fam"/>
</dbReference>
<gene>
    <name evidence="5" type="primary">cmr4</name>
    <name evidence="5" type="ORF">RIF23_05320</name>
</gene>